<evidence type="ECO:0000313" key="9">
    <source>
        <dbReference type="Proteomes" id="UP000011922"/>
    </source>
</evidence>
<dbReference type="Pfam" id="PF00781">
    <property type="entry name" value="DAGK_cat"/>
    <property type="match status" value="1"/>
</dbReference>
<comment type="similarity">
    <text evidence="1">Belongs to the eukaryotic diacylglycerol kinase family.</text>
</comment>
<dbReference type="RefSeq" id="WP_005983188.1">
    <property type="nucleotide sequence ID" value="NZ_AOSV01000003.1"/>
</dbReference>
<evidence type="ECO:0000256" key="5">
    <source>
        <dbReference type="ARBA" id="ARBA00022777"/>
    </source>
</evidence>
<dbReference type="GO" id="GO:0007200">
    <property type="term" value="P:phospholipase C-activating G protein-coupled receptor signaling pathway"/>
    <property type="evidence" value="ECO:0007669"/>
    <property type="project" value="InterPro"/>
</dbReference>
<dbReference type="PANTHER" id="PTHR11255">
    <property type="entry name" value="DIACYLGLYCEROL KINASE"/>
    <property type="match status" value="1"/>
</dbReference>
<gene>
    <name evidence="8" type="ORF">PCS_00226</name>
</gene>
<dbReference type="PROSITE" id="PS50146">
    <property type="entry name" value="DAGK"/>
    <property type="match status" value="1"/>
</dbReference>
<keyword evidence="6" id="KW-0067">ATP-binding</keyword>
<keyword evidence="3" id="KW-0808">Transferase</keyword>
<evidence type="ECO:0000256" key="1">
    <source>
        <dbReference type="ARBA" id="ARBA00009280"/>
    </source>
</evidence>
<evidence type="ECO:0000256" key="2">
    <source>
        <dbReference type="ARBA" id="ARBA00012133"/>
    </source>
</evidence>
<dbReference type="InterPro" id="IPR017438">
    <property type="entry name" value="ATP-NAD_kinase_N"/>
</dbReference>
<dbReference type="Gene3D" id="3.40.50.10330">
    <property type="entry name" value="Probable inorganic polyphosphate/atp-NAD kinase, domain 1"/>
    <property type="match status" value="1"/>
</dbReference>
<dbReference type="AlphaFoldDB" id="M5Q2M5"/>
<sequence length="309" mass="32461">MVNPASGSEKGVRIAKAIVPALAGMGLSASAYVIQMTTLPPDYAALRRLIAGDCALVAVGGDGTVNDLVRAALEAGSDCALGVIPVGTGNDLARVTGTHALLARHGLEAVLRALLQGRTRPLDVWRAGDRLFTNYLSVGLDAAVTADFHVRRQLGLFPTGSVTGNKAAYALCALKGLSRRIHGSRAELSLADGSLLQLDLQGCTSFILANIPSYGGGALSACDIRQNDGLLQATIIRSPMSLAGMFLVQHLLPWHRSAYAAKLECLAVRKVILHLGQDEFLQMDGESCSELVGRSLCVEKAGSVRLLHT</sequence>
<evidence type="ECO:0000256" key="3">
    <source>
        <dbReference type="ARBA" id="ARBA00022679"/>
    </source>
</evidence>
<keyword evidence="4" id="KW-0547">Nucleotide-binding</keyword>
<keyword evidence="5 8" id="KW-0418">Kinase</keyword>
<evidence type="ECO:0000259" key="7">
    <source>
        <dbReference type="PROSITE" id="PS50146"/>
    </source>
</evidence>
<evidence type="ECO:0000256" key="6">
    <source>
        <dbReference type="ARBA" id="ARBA00022840"/>
    </source>
</evidence>
<dbReference type="InterPro" id="IPR016064">
    <property type="entry name" value="NAD/diacylglycerol_kinase_sf"/>
</dbReference>
<dbReference type="PATRIC" id="fig|1262666.3.peg.223"/>
<dbReference type="Proteomes" id="UP000011922">
    <property type="component" value="Unassembled WGS sequence"/>
</dbReference>
<reference evidence="8 9" key="1">
    <citation type="journal article" date="2013" name="Genome Announc.">
        <title>Draft Genome Sequence for Desulfovibrio africanus Strain PCS.</title>
        <authorList>
            <person name="Brown S.D."/>
            <person name="Utturkar S.M."/>
            <person name="Arkin A.P."/>
            <person name="Deutschbauer A.M."/>
            <person name="Elias D.A."/>
            <person name="Hazen T.C."/>
            <person name="Chakraborty R."/>
        </authorList>
    </citation>
    <scope>NUCLEOTIDE SEQUENCE [LARGE SCALE GENOMIC DNA]</scope>
    <source>
        <strain evidence="8 9">PCS</strain>
    </source>
</reference>
<dbReference type="SUPFAM" id="SSF111331">
    <property type="entry name" value="NAD kinase/diacylglycerol kinase-like"/>
    <property type="match status" value="1"/>
</dbReference>
<dbReference type="GO" id="GO:0004143">
    <property type="term" value="F:ATP-dependent diacylglycerol kinase activity"/>
    <property type="evidence" value="ECO:0007669"/>
    <property type="project" value="UniProtKB-EC"/>
</dbReference>
<protein>
    <recommendedName>
        <fullName evidence="2">diacylglycerol kinase (ATP)</fullName>
        <ecNumber evidence="2">2.7.1.107</ecNumber>
    </recommendedName>
</protein>
<dbReference type="EC" id="2.7.1.107" evidence="2"/>
<dbReference type="SMART" id="SM00046">
    <property type="entry name" value="DAGKc"/>
    <property type="match status" value="1"/>
</dbReference>
<accession>M5Q2M5</accession>
<organism evidence="8 9">
    <name type="scientific">Desulfocurvibacter africanus PCS</name>
    <dbReference type="NCBI Taxonomy" id="1262666"/>
    <lineage>
        <taxon>Bacteria</taxon>
        <taxon>Pseudomonadati</taxon>
        <taxon>Thermodesulfobacteriota</taxon>
        <taxon>Desulfovibrionia</taxon>
        <taxon>Desulfovibrionales</taxon>
        <taxon>Desulfovibrionaceae</taxon>
        <taxon>Desulfocurvibacter</taxon>
    </lineage>
</organism>
<dbReference type="InterPro" id="IPR000756">
    <property type="entry name" value="Diacylglycerol_kin_accessory"/>
</dbReference>
<dbReference type="InterPro" id="IPR001206">
    <property type="entry name" value="Diacylglycerol_kinase_cat_dom"/>
</dbReference>
<evidence type="ECO:0000313" key="8">
    <source>
        <dbReference type="EMBL" id="EMG38596.1"/>
    </source>
</evidence>
<dbReference type="Pfam" id="PF00609">
    <property type="entry name" value="DAGK_acc"/>
    <property type="match status" value="1"/>
</dbReference>
<evidence type="ECO:0000256" key="4">
    <source>
        <dbReference type="ARBA" id="ARBA00022741"/>
    </source>
</evidence>
<comment type="caution">
    <text evidence="8">The sequence shown here is derived from an EMBL/GenBank/DDBJ whole genome shotgun (WGS) entry which is preliminary data.</text>
</comment>
<dbReference type="GO" id="GO:0005524">
    <property type="term" value="F:ATP binding"/>
    <property type="evidence" value="ECO:0007669"/>
    <property type="project" value="UniProtKB-KW"/>
</dbReference>
<dbReference type="GO" id="GO:0016020">
    <property type="term" value="C:membrane"/>
    <property type="evidence" value="ECO:0007669"/>
    <property type="project" value="TreeGrafter"/>
</dbReference>
<feature type="domain" description="DAGKc" evidence="7">
    <location>
        <begin position="1"/>
        <end position="131"/>
    </location>
</feature>
<dbReference type="Gene3D" id="2.60.200.40">
    <property type="match status" value="1"/>
</dbReference>
<dbReference type="EMBL" id="AOSV01000003">
    <property type="protein sequence ID" value="EMG38596.1"/>
    <property type="molecule type" value="Genomic_DNA"/>
</dbReference>
<name>M5Q2M5_DESAF</name>
<dbReference type="InterPro" id="IPR037607">
    <property type="entry name" value="DGK"/>
</dbReference>
<proteinExistence type="inferred from homology"/>
<dbReference type="SMART" id="SM00045">
    <property type="entry name" value="DAGKa"/>
    <property type="match status" value="1"/>
</dbReference>
<dbReference type="PANTHER" id="PTHR11255:SF80">
    <property type="entry name" value="EYE-SPECIFIC DIACYLGLYCEROL KINASE"/>
    <property type="match status" value="1"/>
</dbReference>